<dbReference type="WBParaSite" id="ACRNAN_scaffold10675.g22268.t1">
    <property type="protein sequence ID" value="ACRNAN_scaffold10675.g22268.t1"/>
    <property type="gene ID" value="ACRNAN_scaffold10675.g22268"/>
</dbReference>
<dbReference type="Proteomes" id="UP000887540">
    <property type="component" value="Unplaced"/>
</dbReference>
<evidence type="ECO:0000313" key="2">
    <source>
        <dbReference type="WBParaSite" id="ACRNAN_scaffold10675.g22268.t1"/>
    </source>
</evidence>
<proteinExistence type="predicted"/>
<protein>
    <submittedName>
        <fullName evidence="2">Uncharacterized protein</fullName>
    </submittedName>
</protein>
<organism evidence="1 2">
    <name type="scientific">Acrobeloides nanus</name>
    <dbReference type="NCBI Taxonomy" id="290746"/>
    <lineage>
        <taxon>Eukaryota</taxon>
        <taxon>Metazoa</taxon>
        <taxon>Ecdysozoa</taxon>
        <taxon>Nematoda</taxon>
        <taxon>Chromadorea</taxon>
        <taxon>Rhabditida</taxon>
        <taxon>Tylenchina</taxon>
        <taxon>Cephalobomorpha</taxon>
        <taxon>Cephaloboidea</taxon>
        <taxon>Cephalobidae</taxon>
        <taxon>Acrobeloides</taxon>
    </lineage>
</organism>
<name>A0A914CGU3_9BILA</name>
<accession>A0A914CGU3</accession>
<evidence type="ECO:0000313" key="1">
    <source>
        <dbReference type="Proteomes" id="UP000887540"/>
    </source>
</evidence>
<dbReference type="AlphaFoldDB" id="A0A914CGU3"/>
<reference evidence="2" key="1">
    <citation type="submission" date="2022-11" db="UniProtKB">
        <authorList>
            <consortium name="WormBaseParasite"/>
        </authorList>
    </citation>
    <scope>IDENTIFICATION</scope>
</reference>
<keyword evidence="1" id="KW-1185">Reference proteome</keyword>
<sequence length="154" mass="17510">MEKCARAKHVNSKAQSREAVIVTESNETHLNEKVDLWGAIQPVLLAALGLLGRVRHKLRKKRSTRPKKEEDDSLGFSFLRPLVSNGIRLAWPVSFDKSSKRESDEGLTTRCARLEKTVSLLRTDLSYLNKKINGRGLCDKKWIFIQHTTGARKE</sequence>